<dbReference type="Proteomes" id="UP000035680">
    <property type="component" value="Unassembled WGS sequence"/>
</dbReference>
<proteinExistence type="predicted"/>
<organism evidence="1 2">
    <name type="scientific">Strongyloides venezuelensis</name>
    <name type="common">Threadworm</name>
    <dbReference type="NCBI Taxonomy" id="75913"/>
    <lineage>
        <taxon>Eukaryota</taxon>
        <taxon>Metazoa</taxon>
        <taxon>Ecdysozoa</taxon>
        <taxon>Nematoda</taxon>
        <taxon>Chromadorea</taxon>
        <taxon>Rhabditida</taxon>
        <taxon>Tylenchina</taxon>
        <taxon>Panagrolaimomorpha</taxon>
        <taxon>Strongyloidoidea</taxon>
        <taxon>Strongyloididae</taxon>
        <taxon>Strongyloides</taxon>
    </lineage>
</organism>
<evidence type="ECO:0000313" key="2">
    <source>
        <dbReference type="WBParaSite" id="SVE_1030300.1"/>
    </source>
</evidence>
<keyword evidence="1" id="KW-1185">Reference proteome</keyword>
<protein>
    <submittedName>
        <fullName evidence="2">Uncharacterized protein</fullName>
    </submittedName>
</protein>
<evidence type="ECO:0000313" key="1">
    <source>
        <dbReference type="Proteomes" id="UP000035680"/>
    </source>
</evidence>
<reference evidence="2" key="2">
    <citation type="submission" date="2015-08" db="UniProtKB">
        <authorList>
            <consortium name="WormBaseParasite"/>
        </authorList>
    </citation>
    <scope>IDENTIFICATION</scope>
</reference>
<dbReference type="AlphaFoldDB" id="A0A0K0FMS4"/>
<dbReference type="WBParaSite" id="SVE_1030300.1">
    <property type="protein sequence ID" value="SVE_1030300.1"/>
    <property type="gene ID" value="SVE_1030300"/>
</dbReference>
<reference evidence="1" key="1">
    <citation type="submission" date="2014-07" db="EMBL/GenBank/DDBJ databases">
        <authorList>
            <person name="Martin A.A"/>
            <person name="De Silva N."/>
        </authorList>
    </citation>
    <scope>NUCLEOTIDE SEQUENCE</scope>
</reference>
<accession>A0A0K0FMS4</accession>
<name>A0A0K0FMS4_STRVS</name>
<sequence length="142" mass="16587">MVFNAFFSFCNTTRKLFSKIYILIVIINVVYGNDDLRICKINCIHKHDIKDIATTFCSQVIFQRNVCPSTKERGCMSFYFQSQVIDGERITFHYSGCYDDEFINLAKNLNFTDFPPNTYIDSTIKLNGYNFYVFGSRNTLIK</sequence>